<dbReference type="Proteomes" id="UP000623250">
    <property type="component" value="Unassembled WGS sequence"/>
</dbReference>
<organism evidence="1 2">
    <name type="scientific">Rhodomicrobium udaipurense</name>
    <dbReference type="NCBI Taxonomy" id="1202716"/>
    <lineage>
        <taxon>Bacteria</taxon>
        <taxon>Pseudomonadati</taxon>
        <taxon>Pseudomonadota</taxon>
        <taxon>Alphaproteobacteria</taxon>
        <taxon>Hyphomicrobiales</taxon>
        <taxon>Hyphomicrobiaceae</taxon>
        <taxon>Rhodomicrobium</taxon>
    </lineage>
</organism>
<evidence type="ECO:0000313" key="1">
    <source>
        <dbReference type="EMBL" id="MBJ7542960.1"/>
    </source>
</evidence>
<protein>
    <submittedName>
        <fullName evidence="1">Uncharacterized protein</fullName>
    </submittedName>
</protein>
<sequence>MPSNEASEPLAIPAALSAIRYDARSIPGCTGSIAKHGANCQRFAYAVIRHYGCEIADFRSSELWEDEVFTRVTREFKPLDLLLSTAKPKPMARMSGSTWARGLSRILRNMSARPRSGR</sequence>
<dbReference type="EMBL" id="JAEMUK010000010">
    <property type="protein sequence ID" value="MBJ7542960.1"/>
    <property type="molecule type" value="Genomic_DNA"/>
</dbReference>
<dbReference type="RefSeq" id="WP_052037313.1">
    <property type="nucleotide sequence ID" value="NZ_JAEMUK010000010.1"/>
</dbReference>
<reference evidence="1 2" key="1">
    <citation type="submission" date="2020-12" db="EMBL/GenBank/DDBJ databases">
        <title>Revised draft genomes of Rhodomicrobium vannielii ATCC 17100 and Rhodomicrobium udaipurense JA643.</title>
        <authorList>
            <person name="Conners E.M."/>
            <person name="Davenport E.J."/>
            <person name="Bose A."/>
        </authorList>
    </citation>
    <scope>NUCLEOTIDE SEQUENCE [LARGE SCALE GENOMIC DNA]</scope>
    <source>
        <strain evidence="1 2">JA643</strain>
    </source>
</reference>
<evidence type="ECO:0000313" key="2">
    <source>
        <dbReference type="Proteomes" id="UP000623250"/>
    </source>
</evidence>
<gene>
    <name evidence="1" type="ORF">JDN41_05255</name>
</gene>
<dbReference type="AlphaFoldDB" id="A0A8I1GGJ9"/>
<proteinExistence type="predicted"/>
<comment type="caution">
    <text evidence="1">The sequence shown here is derived from an EMBL/GenBank/DDBJ whole genome shotgun (WGS) entry which is preliminary data.</text>
</comment>
<accession>A0A8I1GGJ9</accession>
<keyword evidence="2" id="KW-1185">Reference proteome</keyword>
<name>A0A8I1GGJ9_9HYPH</name>